<feature type="transmembrane region" description="Helical" evidence="6">
    <location>
        <begin position="293"/>
        <end position="312"/>
    </location>
</feature>
<evidence type="ECO:0000256" key="6">
    <source>
        <dbReference type="SAM" id="Phobius"/>
    </source>
</evidence>
<keyword evidence="8" id="KW-1185">Reference proteome</keyword>
<feature type="transmembrane region" description="Helical" evidence="6">
    <location>
        <begin position="93"/>
        <end position="115"/>
    </location>
</feature>
<keyword evidence="3 6" id="KW-0812">Transmembrane</keyword>
<evidence type="ECO:0000256" key="3">
    <source>
        <dbReference type="ARBA" id="ARBA00022692"/>
    </source>
</evidence>
<feature type="transmembrane region" description="Helical" evidence="6">
    <location>
        <begin position="256"/>
        <end position="273"/>
    </location>
</feature>
<evidence type="ECO:0000256" key="4">
    <source>
        <dbReference type="ARBA" id="ARBA00022989"/>
    </source>
</evidence>
<evidence type="ECO:0000256" key="1">
    <source>
        <dbReference type="ARBA" id="ARBA00004651"/>
    </source>
</evidence>
<feature type="transmembrane region" description="Helical" evidence="6">
    <location>
        <begin position="207"/>
        <end position="226"/>
    </location>
</feature>
<dbReference type="AlphaFoldDB" id="A0A4R6YBW8"/>
<accession>A0A4R6YBW8</accession>
<comment type="caution">
    <text evidence="7">The sequence shown here is derived from an EMBL/GenBank/DDBJ whole genome shotgun (WGS) entry which is preliminary data.</text>
</comment>
<dbReference type="EMBL" id="SNZE01000001">
    <property type="protein sequence ID" value="TDR33109.1"/>
    <property type="molecule type" value="Genomic_DNA"/>
</dbReference>
<dbReference type="PANTHER" id="PTHR43370">
    <property type="entry name" value="SUGAR ABC TRANSPORTER INTEGRAL MEMBRANE PROTEIN-RELATED"/>
    <property type="match status" value="1"/>
</dbReference>
<evidence type="ECO:0000313" key="8">
    <source>
        <dbReference type="Proteomes" id="UP000294480"/>
    </source>
</evidence>
<evidence type="ECO:0000256" key="5">
    <source>
        <dbReference type="ARBA" id="ARBA00023136"/>
    </source>
</evidence>
<dbReference type="RefSeq" id="WP_133618792.1">
    <property type="nucleotide sequence ID" value="NZ_SNZE01000001.1"/>
</dbReference>
<organism evidence="7 8">
    <name type="scientific">Hydromonas duriensis</name>
    <dbReference type="NCBI Taxonomy" id="1527608"/>
    <lineage>
        <taxon>Bacteria</taxon>
        <taxon>Pseudomonadati</taxon>
        <taxon>Pseudomonadota</taxon>
        <taxon>Betaproteobacteria</taxon>
        <taxon>Burkholderiales</taxon>
        <taxon>Burkholderiaceae</taxon>
        <taxon>Hydromonas</taxon>
    </lineage>
</organism>
<dbReference type="GO" id="GO:0005886">
    <property type="term" value="C:plasma membrane"/>
    <property type="evidence" value="ECO:0007669"/>
    <property type="project" value="UniProtKB-SubCell"/>
</dbReference>
<evidence type="ECO:0000313" key="7">
    <source>
        <dbReference type="EMBL" id="TDR33109.1"/>
    </source>
</evidence>
<feature type="transmembrane region" description="Helical" evidence="6">
    <location>
        <begin position="65"/>
        <end position="86"/>
    </location>
</feature>
<keyword evidence="4 6" id="KW-1133">Transmembrane helix</keyword>
<proteinExistence type="predicted"/>
<dbReference type="InterPro" id="IPR001851">
    <property type="entry name" value="ABC_transp_permease"/>
</dbReference>
<feature type="transmembrane region" description="Helical" evidence="6">
    <location>
        <begin position="232"/>
        <end position="249"/>
    </location>
</feature>
<reference evidence="7 8" key="1">
    <citation type="submission" date="2019-03" db="EMBL/GenBank/DDBJ databases">
        <title>Genomic Encyclopedia of Type Strains, Phase IV (KMG-IV): sequencing the most valuable type-strain genomes for metagenomic binning, comparative biology and taxonomic classification.</title>
        <authorList>
            <person name="Goeker M."/>
        </authorList>
    </citation>
    <scope>NUCLEOTIDE SEQUENCE [LARGE SCALE GENOMIC DNA]</scope>
    <source>
        <strain evidence="7 8">DSM 102852</strain>
    </source>
</reference>
<dbReference type="Proteomes" id="UP000294480">
    <property type="component" value="Unassembled WGS sequence"/>
</dbReference>
<name>A0A4R6YBW8_9BURK</name>
<dbReference type="OrthoDB" id="9792579at2"/>
<gene>
    <name evidence="7" type="ORF">DFR44_101161</name>
</gene>
<dbReference type="PANTHER" id="PTHR43370:SF1">
    <property type="entry name" value="GUANOSINE ABC TRANSPORTER PERMEASE PROTEIN NUPQ"/>
    <property type="match status" value="1"/>
</dbReference>
<dbReference type="Pfam" id="PF02653">
    <property type="entry name" value="BPD_transp_2"/>
    <property type="match status" value="1"/>
</dbReference>
<keyword evidence="5 6" id="KW-0472">Membrane</keyword>
<evidence type="ECO:0000256" key="2">
    <source>
        <dbReference type="ARBA" id="ARBA00022475"/>
    </source>
</evidence>
<dbReference type="CDD" id="cd06580">
    <property type="entry name" value="TM_PBP1_transp_TpRbsC_like"/>
    <property type="match status" value="1"/>
</dbReference>
<feature type="transmembrane region" description="Helical" evidence="6">
    <location>
        <begin position="160"/>
        <end position="177"/>
    </location>
</feature>
<protein>
    <submittedName>
        <fullName evidence="7">Nucleoside ABC transporter membrane protein</fullName>
    </submittedName>
</protein>
<sequence>MNDLIVTIANVMGSGLRQAVPMILVAMGGLIAERSGTVDIGLEGKLLMSAFAGAATASLTGSLPLAVLAAVLVSVVFSLLHGFATISQKGDHVVSGLAINVLASGLTLVLGQAWFQKGGQTPLLPDELRFKPIVWPGVEVVRDVPVIGPVYEKIISGHHVFTYIAIASVFLTAFLLYRTRMGLRIRAVGEEPNAVDTAGLSVVRLRYLALVYTGIMCGLAGVALSMAQNGGFVREMSAGMGFMALAAVIFGKWRPWPAFAACLLFGLLGALSDRLQGVPLFGVSEIPSQVFSAMPYVLTIVLLASFVGKAVAPKAIGRPYVKER</sequence>
<dbReference type="GO" id="GO:0022857">
    <property type="term" value="F:transmembrane transporter activity"/>
    <property type="evidence" value="ECO:0007669"/>
    <property type="project" value="InterPro"/>
</dbReference>
<keyword evidence="2" id="KW-1003">Cell membrane</keyword>
<comment type="subcellular location">
    <subcellularLocation>
        <location evidence="1">Cell membrane</location>
        <topology evidence="1">Multi-pass membrane protein</topology>
    </subcellularLocation>
</comment>